<organism evidence="2 3">
    <name type="scientific">Segatella copri</name>
    <dbReference type="NCBI Taxonomy" id="165179"/>
    <lineage>
        <taxon>Bacteria</taxon>
        <taxon>Pseudomonadati</taxon>
        <taxon>Bacteroidota</taxon>
        <taxon>Bacteroidia</taxon>
        <taxon>Bacteroidales</taxon>
        <taxon>Prevotellaceae</taxon>
        <taxon>Segatella</taxon>
    </lineage>
</organism>
<dbReference type="PANTHER" id="PTHR30283:SF4">
    <property type="entry name" value="PEROXIDE STRESS RESISTANCE PROTEIN YAAA"/>
    <property type="match status" value="1"/>
</dbReference>
<sequence>MQILLANAKIMFDKADRAAVSKPLFQSVAEMLAAEMAKLDVEELARQLDCSHKIALENWKRYRNFMAAEKMPAILSYNGQAYKHLCANTLGEESLEYAQKHLWITCFLYGLLRPMDGIVPYRMEHCVKLEATNDKPINQFWKDKLTDVLISSVKADDGILIHLSTAEYEHLFDWKRICREVKVIQPLFYVRQKDGRLKMQAVWAKSCRGAMVRYILSNQLATPEELAAFSYEGFEYAPELGEVAFPHFVRLHCLEDKGAD</sequence>
<dbReference type="Proteomes" id="UP000480425">
    <property type="component" value="Unassembled WGS sequence"/>
</dbReference>
<proteinExistence type="inferred from homology"/>
<dbReference type="HAMAP" id="MF_00652">
    <property type="entry name" value="UPF0246"/>
    <property type="match status" value="1"/>
</dbReference>
<dbReference type="RefSeq" id="WP_153121705.1">
    <property type="nucleotide sequence ID" value="NZ_VZCB01000001.1"/>
</dbReference>
<comment type="caution">
    <text evidence="2">The sequence shown here is derived from an EMBL/GenBank/DDBJ whole genome shotgun (WGS) entry which is preliminary data.</text>
</comment>
<dbReference type="PANTHER" id="PTHR30283">
    <property type="entry name" value="PEROXIDE STRESS RESPONSE PROTEIN YAAA"/>
    <property type="match status" value="1"/>
</dbReference>
<evidence type="ECO:0000256" key="1">
    <source>
        <dbReference type="HAMAP-Rule" id="MF_00652"/>
    </source>
</evidence>
<dbReference type="InterPro" id="IPR005583">
    <property type="entry name" value="YaaA"/>
</dbReference>
<name>A0A6G1TVL2_9BACT</name>
<accession>A0A6G1TVL2</accession>
<protein>
    <recommendedName>
        <fullName evidence="1">UPF0246 protein F7D73_00010</fullName>
    </recommendedName>
</protein>
<gene>
    <name evidence="2" type="ORF">F7D73_00010</name>
</gene>
<evidence type="ECO:0000313" key="3">
    <source>
        <dbReference type="Proteomes" id="UP000480425"/>
    </source>
</evidence>
<dbReference type="OrthoDB" id="9777133at2"/>
<comment type="similarity">
    <text evidence="1">Belongs to the UPF0246 family.</text>
</comment>
<reference evidence="2 3" key="1">
    <citation type="submission" date="2019-09" db="EMBL/GenBank/DDBJ databases">
        <title>Distinct polysaccharide growth profiles of human intestinal Prevotella copri isolates.</title>
        <authorList>
            <person name="Fehlner-Peach H."/>
            <person name="Magnabosco C."/>
            <person name="Raghavan V."/>
            <person name="Scher J.U."/>
            <person name="Tett A."/>
            <person name="Cox L.M."/>
            <person name="Gottsegen C."/>
            <person name="Watters A."/>
            <person name="Wiltshire- Gordon J.D."/>
            <person name="Segata N."/>
            <person name="Bonneau R."/>
            <person name="Littman D.R."/>
        </authorList>
    </citation>
    <scope>NUCLEOTIDE SEQUENCE [LARGE SCALE GENOMIC DNA]</scope>
    <source>
        <strain evidence="3">iA622</strain>
    </source>
</reference>
<dbReference type="GO" id="GO:0005829">
    <property type="term" value="C:cytosol"/>
    <property type="evidence" value="ECO:0007669"/>
    <property type="project" value="TreeGrafter"/>
</dbReference>
<dbReference type="GO" id="GO:0033194">
    <property type="term" value="P:response to hydroperoxide"/>
    <property type="evidence" value="ECO:0007669"/>
    <property type="project" value="TreeGrafter"/>
</dbReference>
<dbReference type="Pfam" id="PF03883">
    <property type="entry name" value="H2O2_YaaD"/>
    <property type="match status" value="1"/>
</dbReference>
<dbReference type="AlphaFoldDB" id="A0A6G1TVL2"/>
<evidence type="ECO:0000313" key="2">
    <source>
        <dbReference type="EMBL" id="MQN79374.1"/>
    </source>
</evidence>
<dbReference type="EMBL" id="VZCB01000001">
    <property type="protein sequence ID" value="MQN79374.1"/>
    <property type="molecule type" value="Genomic_DNA"/>
</dbReference>